<dbReference type="EMBL" id="CP058690">
    <property type="protein sequence ID" value="QLH15930.1"/>
    <property type="molecule type" value="Genomic_DNA"/>
</dbReference>
<dbReference type="PRINTS" id="PR00080">
    <property type="entry name" value="SDRFAMILY"/>
</dbReference>
<name>A0A1I5GZ49_PARPN</name>
<accession>A0A1I5GZ49</accession>
<evidence type="ECO:0000313" key="5">
    <source>
        <dbReference type="EMBL" id="QLH15930.1"/>
    </source>
</evidence>
<dbReference type="EMBL" id="RBLI01000001">
    <property type="protein sequence ID" value="RKS51103.1"/>
    <property type="molecule type" value="Genomic_DNA"/>
</dbReference>
<dbReference type="Proteomes" id="UP000326453">
    <property type="component" value="Chromosome 1"/>
</dbReference>
<feature type="domain" description="Ketoreductase" evidence="3">
    <location>
        <begin position="12"/>
        <end position="145"/>
    </location>
</feature>
<dbReference type="Proteomes" id="UP000509322">
    <property type="component" value="Chromosome 2"/>
</dbReference>
<dbReference type="Gene3D" id="3.40.50.720">
    <property type="entry name" value="NAD(P)-binding Rossmann-like Domain"/>
    <property type="match status" value="1"/>
</dbReference>
<dbReference type="InterPro" id="IPR036291">
    <property type="entry name" value="NAD(P)-bd_dom_sf"/>
</dbReference>
<dbReference type="FunFam" id="3.40.50.720:FF:000084">
    <property type="entry name" value="Short-chain dehydrogenase reductase"/>
    <property type="match status" value="1"/>
</dbReference>
<dbReference type="PANTHER" id="PTHR43639">
    <property type="entry name" value="OXIDOREDUCTASE, SHORT-CHAIN DEHYDROGENASE/REDUCTASE FAMILY (AFU_ORTHOLOGUE AFUA_5G02870)"/>
    <property type="match status" value="1"/>
</dbReference>
<reference evidence="6 7" key="1">
    <citation type="submission" date="2018-10" db="EMBL/GenBank/DDBJ databases">
        <title>Genomic Encyclopedia of Archaeal and Bacterial Type Strains, Phase II (KMG-II): from individual species to whole genera.</title>
        <authorList>
            <person name="Goeker M."/>
        </authorList>
    </citation>
    <scope>NUCLEOTIDE SEQUENCE [LARGE SCALE GENOMIC DNA]</scope>
    <source>
        <strain evidence="7">ATCC 35512 / DSM 2944 / CIP 106514 / LMD 82.5 / NBRC 102493 / NCCB 82005 / GB17</strain>
        <strain evidence="6">DSM 2944</strain>
    </source>
</reference>
<gene>
    <name evidence="6" type="ORF">BDE18_0332</name>
    <name evidence="4" type="ORF">ESD82_20350</name>
    <name evidence="5" type="ORF">HYQ43_17520</name>
</gene>
<evidence type="ECO:0000313" key="7">
    <source>
        <dbReference type="Proteomes" id="UP000273626"/>
    </source>
</evidence>
<dbReference type="KEGG" id="ppan:ESD82_20350"/>
<evidence type="ECO:0000256" key="2">
    <source>
        <dbReference type="ARBA" id="ARBA00023002"/>
    </source>
</evidence>
<comment type="similarity">
    <text evidence="1">Belongs to the short-chain dehydrogenases/reductases (SDR) family.</text>
</comment>
<evidence type="ECO:0000313" key="4">
    <source>
        <dbReference type="EMBL" id="QFG38377.1"/>
    </source>
</evidence>
<dbReference type="OrthoDB" id="7255009at2"/>
<dbReference type="InterPro" id="IPR057326">
    <property type="entry name" value="KR_dom"/>
</dbReference>
<evidence type="ECO:0000259" key="3">
    <source>
        <dbReference type="SMART" id="SM00822"/>
    </source>
</evidence>
<evidence type="ECO:0000256" key="1">
    <source>
        <dbReference type="ARBA" id="ARBA00006484"/>
    </source>
</evidence>
<organism evidence="4 8">
    <name type="scientific">Paracoccus pantotrophus</name>
    <name type="common">Thiosphaera pantotropha</name>
    <dbReference type="NCBI Taxonomy" id="82367"/>
    <lineage>
        <taxon>Bacteria</taxon>
        <taxon>Pseudomonadati</taxon>
        <taxon>Pseudomonadota</taxon>
        <taxon>Alphaproteobacteria</taxon>
        <taxon>Rhodobacterales</taxon>
        <taxon>Paracoccaceae</taxon>
        <taxon>Paracoccus</taxon>
    </lineage>
</organism>
<dbReference type="Proteomes" id="UP000273626">
    <property type="component" value="Unassembled WGS sequence"/>
</dbReference>
<sequence>MNPMPDFSLNGRVALVTGAGRGIGRAIAEVYAQAGAEVILCARSAAEISDAAEALVAQGLKARAIPCDVTDVGAFRALAEGLGRLDIFVNNAGTNRPRPLVEVTEEDFDAIAGLNLRAAFFALQSVARRMRDLGRGGSIINMSSQMGHIGAADRSVYCATKWGIEGLTKASAIELAPFGIRVNTICPTFIETPLTRPYFENPAFRDHCLRMIKLGRLGQVGDITGAALYLASDASALMTGSAMMLDGGWTAE</sequence>
<dbReference type="RefSeq" id="WP_024844150.1">
    <property type="nucleotide sequence ID" value="NZ_CP038203.1"/>
</dbReference>
<proteinExistence type="inferred from homology"/>
<dbReference type="AlphaFoldDB" id="A0A1I5GZ49"/>
<dbReference type="Pfam" id="PF13561">
    <property type="entry name" value="adh_short_C2"/>
    <property type="match status" value="1"/>
</dbReference>
<reference evidence="5 9" key="3">
    <citation type="submission" date="2020-07" db="EMBL/GenBank/DDBJ databases">
        <title>The complete genome of Paracoccus pantotrophus ACCC 10489.</title>
        <authorList>
            <person name="Si Y."/>
        </authorList>
    </citation>
    <scope>NUCLEOTIDE SEQUENCE [LARGE SCALE GENOMIC DNA]</scope>
    <source>
        <strain evidence="5 9">ACCC10489</strain>
    </source>
</reference>
<dbReference type="SUPFAM" id="SSF51735">
    <property type="entry name" value="NAD(P)-binding Rossmann-fold domains"/>
    <property type="match status" value="1"/>
</dbReference>
<dbReference type="PANTHER" id="PTHR43639:SF1">
    <property type="entry name" value="SHORT-CHAIN DEHYDROGENASE_REDUCTASE FAMILY PROTEIN"/>
    <property type="match status" value="1"/>
</dbReference>
<keyword evidence="7" id="KW-1185">Reference proteome</keyword>
<dbReference type="EMBL" id="CP044426">
    <property type="protein sequence ID" value="QFG38377.1"/>
    <property type="molecule type" value="Genomic_DNA"/>
</dbReference>
<keyword evidence="2" id="KW-0560">Oxidoreductase</keyword>
<dbReference type="PRINTS" id="PR00081">
    <property type="entry name" value="GDHRDH"/>
</dbReference>
<dbReference type="GO" id="GO:0016491">
    <property type="term" value="F:oxidoreductase activity"/>
    <property type="evidence" value="ECO:0007669"/>
    <property type="project" value="UniProtKB-KW"/>
</dbReference>
<dbReference type="NCBIfam" id="NF005559">
    <property type="entry name" value="PRK07231.1"/>
    <property type="match status" value="1"/>
</dbReference>
<reference evidence="4 8" key="2">
    <citation type="submission" date="2019-01" db="EMBL/GenBank/DDBJ databases">
        <title>Complete Genome Sequence and Annotation of the Paracoccus pantotrophus type strain DSM 2944.</title>
        <authorList>
            <person name="Bockwoldt J.A."/>
            <person name="Zimmermann M."/>
            <person name="Tiso T."/>
            <person name="Blank L.M."/>
        </authorList>
    </citation>
    <scope>NUCLEOTIDE SEQUENCE [LARGE SCALE GENOMIC DNA]</scope>
    <source>
        <strain evidence="4 8">DSM 2944</strain>
    </source>
</reference>
<dbReference type="SMART" id="SM00822">
    <property type="entry name" value="PKS_KR"/>
    <property type="match status" value="1"/>
</dbReference>
<evidence type="ECO:0000313" key="9">
    <source>
        <dbReference type="Proteomes" id="UP000509322"/>
    </source>
</evidence>
<evidence type="ECO:0000313" key="6">
    <source>
        <dbReference type="EMBL" id="RKS51103.1"/>
    </source>
</evidence>
<evidence type="ECO:0000313" key="8">
    <source>
        <dbReference type="Proteomes" id="UP000326453"/>
    </source>
</evidence>
<protein>
    <submittedName>
        <fullName evidence="6">NAD(P)-dependent dehydrogenase (Short-subunit alcohol dehydrogenase family)</fullName>
    </submittedName>
    <submittedName>
        <fullName evidence="4">SDR family oxidoreductase</fullName>
    </submittedName>
</protein>
<dbReference type="GeneID" id="51372950"/>
<dbReference type="InterPro" id="IPR002347">
    <property type="entry name" value="SDR_fam"/>
</dbReference>